<dbReference type="Pfam" id="PF14028">
    <property type="entry name" value="Lant_dehydr_C"/>
    <property type="match status" value="1"/>
</dbReference>
<dbReference type="InterPro" id="IPR023809">
    <property type="entry name" value="Thiopep_bacteriocin_synth_dom"/>
</dbReference>
<evidence type="ECO:0000259" key="1">
    <source>
        <dbReference type="Pfam" id="PF14028"/>
    </source>
</evidence>
<organism evidence="2 3">
    <name type="scientific">Acrocarpospora macrocephala</name>
    <dbReference type="NCBI Taxonomy" id="150177"/>
    <lineage>
        <taxon>Bacteria</taxon>
        <taxon>Bacillati</taxon>
        <taxon>Actinomycetota</taxon>
        <taxon>Actinomycetes</taxon>
        <taxon>Streptosporangiales</taxon>
        <taxon>Streptosporangiaceae</taxon>
        <taxon>Acrocarpospora</taxon>
    </lineage>
</organism>
<accession>A0A5M3WVL9</accession>
<evidence type="ECO:0000313" key="3">
    <source>
        <dbReference type="Proteomes" id="UP000331127"/>
    </source>
</evidence>
<dbReference type="Proteomes" id="UP000331127">
    <property type="component" value="Unassembled WGS sequence"/>
</dbReference>
<evidence type="ECO:0000313" key="2">
    <source>
        <dbReference type="EMBL" id="GES12944.1"/>
    </source>
</evidence>
<dbReference type="RefSeq" id="WP_155358218.1">
    <property type="nucleotide sequence ID" value="NZ_BAAAHL010000034.1"/>
</dbReference>
<comment type="caution">
    <text evidence="2">The sequence shown here is derived from an EMBL/GenBank/DDBJ whole genome shotgun (WGS) entry which is preliminary data.</text>
</comment>
<protein>
    <recommendedName>
        <fullName evidence="1">Thiopeptide-type bacteriocin biosynthesis domain-containing protein</fullName>
    </recommendedName>
</protein>
<dbReference type="EMBL" id="BLAE01000040">
    <property type="protein sequence ID" value="GES12944.1"/>
    <property type="molecule type" value="Genomic_DNA"/>
</dbReference>
<dbReference type="NCBIfam" id="TIGR03891">
    <property type="entry name" value="thiopep_ocin"/>
    <property type="match status" value="1"/>
</dbReference>
<name>A0A5M3WVL9_9ACTN</name>
<gene>
    <name evidence="2" type="ORF">Amac_065410</name>
</gene>
<dbReference type="AlphaFoldDB" id="A0A5M3WVL9"/>
<reference evidence="2 3" key="1">
    <citation type="submission" date="2019-10" db="EMBL/GenBank/DDBJ databases">
        <title>Whole genome shotgun sequence of Acrocarpospora macrocephala NBRC 16266.</title>
        <authorList>
            <person name="Ichikawa N."/>
            <person name="Kimura A."/>
            <person name="Kitahashi Y."/>
            <person name="Komaki H."/>
            <person name="Oguchi A."/>
        </authorList>
    </citation>
    <scope>NUCLEOTIDE SEQUENCE [LARGE SCALE GENOMIC DNA]</scope>
    <source>
        <strain evidence="2 3">NBRC 16266</strain>
    </source>
</reference>
<proteinExistence type="predicted"/>
<dbReference type="OrthoDB" id="4678170at2"/>
<keyword evidence="3" id="KW-1185">Reference proteome</keyword>
<feature type="domain" description="Thiopeptide-type bacteriocin biosynthesis" evidence="1">
    <location>
        <begin position="6"/>
        <end position="256"/>
    </location>
</feature>
<sequence>MQPGQWRQANVTFPDPDDAERLAVTRIGPALRNAEEHGLVSTWFFIRKEQWRLRWLPTSPTAADRLLHALAGADESMTWTSVVCEFESLAFGGPMGLDAACTLFHADSRHLLRWLKTERPLRQRETSILLCSALLRSAGLDWFEQGDVWARVSDLRSRGNTIPTDSEYAPELLDAMRTLMTTDATCLCDPARDGPLSGYQAWLTAFAEAGQTLARLNRHGQLERGLRAVLAHHLIFHFNRAGLSGAEQAVMAALAVEVVFHNPRTLCVRRWW</sequence>